<comment type="caution">
    <text evidence="2">The sequence shown here is derived from an EMBL/GenBank/DDBJ whole genome shotgun (WGS) entry which is preliminary data.</text>
</comment>
<dbReference type="EMBL" id="JAAAUQ010002451">
    <property type="protein sequence ID" value="KAF9123581.1"/>
    <property type="molecule type" value="Genomic_DNA"/>
</dbReference>
<evidence type="ECO:0000313" key="3">
    <source>
        <dbReference type="Proteomes" id="UP000748756"/>
    </source>
</evidence>
<dbReference type="Proteomes" id="UP000748756">
    <property type="component" value="Unassembled WGS sequence"/>
</dbReference>
<dbReference type="OrthoDB" id="2425368at2759"/>
<sequence>MSSSGSTKRQSGSVTSTATASSSKRRRPLIKALLPITLDLPEVEDLPEDVPVGYQNFRHPENRTGTWDDAEENVLLGWLNTPENYALFLNPANHRPPLTGEYILERLRYILQKNGYPRDPVSVKNKLKSLADWYKNAKLLLSMTGQGNTDKANLIQRVLKRCRYYYTVDPIWGSNMRTEPINILQSDDVEGENEAEGQEQEDEYQDEPDDNIPAEILGWDRTLMAEKRQSTSTVTRATTTNQRKDTGDSITNTLALPAKESMSRRDTNTKDNIMERQLLENTMKKQRFERPKVDVEAQLIKKEIKEETKQYRVQAATQRKELDLQQKEIARQQSCFNQEEATKRLEMRNAHKLKKLQLQLEMEKLKPQQTK</sequence>
<evidence type="ECO:0000256" key="1">
    <source>
        <dbReference type="SAM" id="MobiDB-lite"/>
    </source>
</evidence>
<proteinExistence type="predicted"/>
<dbReference type="PANTHER" id="PTHR33324">
    <property type="entry name" value="EXPRESSED PROTEIN"/>
    <property type="match status" value="1"/>
</dbReference>
<protein>
    <submittedName>
        <fullName evidence="2">Uncharacterized protein</fullName>
    </submittedName>
</protein>
<feature type="region of interest" description="Disordered" evidence="1">
    <location>
        <begin position="1"/>
        <end position="25"/>
    </location>
</feature>
<name>A0A9P5R8H7_9FUNG</name>
<feature type="compositionally biased region" description="Low complexity" evidence="1">
    <location>
        <begin position="1"/>
        <end position="22"/>
    </location>
</feature>
<keyword evidence="3" id="KW-1185">Reference proteome</keyword>
<dbReference type="PANTHER" id="PTHR33324:SF2">
    <property type="entry name" value="MYB_SANT-LIKE DNA-BINDING DOMAIN-CONTAINING PROTEIN"/>
    <property type="match status" value="1"/>
</dbReference>
<feature type="compositionally biased region" description="Acidic residues" evidence="1">
    <location>
        <begin position="188"/>
        <end position="212"/>
    </location>
</feature>
<feature type="region of interest" description="Disordered" evidence="1">
    <location>
        <begin position="227"/>
        <end position="252"/>
    </location>
</feature>
<gene>
    <name evidence="2" type="ORF">BG015_005289</name>
</gene>
<feature type="compositionally biased region" description="Low complexity" evidence="1">
    <location>
        <begin position="231"/>
        <end position="240"/>
    </location>
</feature>
<organism evidence="2 3">
    <name type="scientific">Linnemannia schmuckeri</name>
    <dbReference type="NCBI Taxonomy" id="64567"/>
    <lineage>
        <taxon>Eukaryota</taxon>
        <taxon>Fungi</taxon>
        <taxon>Fungi incertae sedis</taxon>
        <taxon>Mucoromycota</taxon>
        <taxon>Mortierellomycotina</taxon>
        <taxon>Mortierellomycetes</taxon>
        <taxon>Mortierellales</taxon>
        <taxon>Mortierellaceae</taxon>
        <taxon>Linnemannia</taxon>
    </lineage>
</organism>
<reference evidence="2" key="1">
    <citation type="journal article" date="2020" name="Fungal Divers.">
        <title>Resolving the Mortierellaceae phylogeny through synthesis of multi-gene phylogenetics and phylogenomics.</title>
        <authorList>
            <person name="Vandepol N."/>
            <person name="Liber J."/>
            <person name="Desiro A."/>
            <person name="Na H."/>
            <person name="Kennedy M."/>
            <person name="Barry K."/>
            <person name="Grigoriev I.V."/>
            <person name="Miller A.N."/>
            <person name="O'Donnell K."/>
            <person name="Stajich J.E."/>
            <person name="Bonito G."/>
        </authorList>
    </citation>
    <scope>NUCLEOTIDE SEQUENCE</scope>
    <source>
        <strain evidence="2">NRRL 6426</strain>
    </source>
</reference>
<feature type="region of interest" description="Disordered" evidence="1">
    <location>
        <begin position="188"/>
        <end position="213"/>
    </location>
</feature>
<accession>A0A9P5R8H7</accession>
<dbReference type="AlphaFoldDB" id="A0A9P5R8H7"/>
<evidence type="ECO:0000313" key="2">
    <source>
        <dbReference type="EMBL" id="KAF9123581.1"/>
    </source>
</evidence>